<dbReference type="EMBL" id="MU277219">
    <property type="protein sequence ID" value="KAI0060341.1"/>
    <property type="molecule type" value="Genomic_DNA"/>
</dbReference>
<reference evidence="1" key="2">
    <citation type="journal article" date="2022" name="New Phytol.">
        <title>Evolutionary transition to the ectomycorrhizal habit in the genomes of a hyperdiverse lineage of mushroom-forming fungi.</title>
        <authorList>
            <person name="Looney B."/>
            <person name="Miyauchi S."/>
            <person name="Morin E."/>
            <person name="Drula E."/>
            <person name="Courty P.E."/>
            <person name="Kohler A."/>
            <person name="Kuo A."/>
            <person name="LaButti K."/>
            <person name="Pangilinan J."/>
            <person name="Lipzen A."/>
            <person name="Riley R."/>
            <person name="Andreopoulos W."/>
            <person name="He G."/>
            <person name="Johnson J."/>
            <person name="Nolan M."/>
            <person name="Tritt A."/>
            <person name="Barry K.W."/>
            <person name="Grigoriev I.V."/>
            <person name="Nagy L.G."/>
            <person name="Hibbett D."/>
            <person name="Henrissat B."/>
            <person name="Matheny P.B."/>
            <person name="Labbe J."/>
            <person name="Martin F.M."/>
        </authorList>
    </citation>
    <scope>NUCLEOTIDE SEQUENCE</scope>
    <source>
        <strain evidence="1">HHB10654</strain>
    </source>
</reference>
<proteinExistence type="predicted"/>
<name>A0ACB8SWP4_9AGAM</name>
<evidence type="ECO:0000313" key="1">
    <source>
        <dbReference type="EMBL" id="KAI0060341.1"/>
    </source>
</evidence>
<dbReference type="Proteomes" id="UP000814140">
    <property type="component" value="Unassembled WGS sequence"/>
</dbReference>
<evidence type="ECO:0000313" key="2">
    <source>
        <dbReference type="Proteomes" id="UP000814140"/>
    </source>
</evidence>
<comment type="caution">
    <text evidence="1">The sequence shown here is derived from an EMBL/GenBank/DDBJ whole genome shotgun (WGS) entry which is preliminary data.</text>
</comment>
<accession>A0ACB8SWP4</accession>
<gene>
    <name evidence="1" type="ORF">BV25DRAFT_948738</name>
</gene>
<protein>
    <submittedName>
        <fullName evidence="1">Uncharacterized protein</fullName>
    </submittedName>
</protein>
<keyword evidence="2" id="KW-1185">Reference proteome</keyword>
<sequence>MCRDDLWWQAVIQSFELNRPDGTYHVEDLGDRAIVVPLARARVGLDRSVERGVHDGSGQEIGAERIHWIGVDGRVVRSKRASGFKLSKLSKIEYGFWY</sequence>
<reference evidence="1" key="1">
    <citation type="submission" date="2021-03" db="EMBL/GenBank/DDBJ databases">
        <authorList>
            <consortium name="DOE Joint Genome Institute"/>
            <person name="Ahrendt S."/>
            <person name="Looney B.P."/>
            <person name="Miyauchi S."/>
            <person name="Morin E."/>
            <person name="Drula E."/>
            <person name="Courty P.E."/>
            <person name="Chicoki N."/>
            <person name="Fauchery L."/>
            <person name="Kohler A."/>
            <person name="Kuo A."/>
            <person name="Labutti K."/>
            <person name="Pangilinan J."/>
            <person name="Lipzen A."/>
            <person name="Riley R."/>
            <person name="Andreopoulos W."/>
            <person name="He G."/>
            <person name="Johnson J."/>
            <person name="Barry K.W."/>
            <person name="Grigoriev I.V."/>
            <person name="Nagy L."/>
            <person name="Hibbett D."/>
            <person name="Henrissat B."/>
            <person name="Matheny P.B."/>
            <person name="Labbe J."/>
            <person name="Martin F."/>
        </authorList>
    </citation>
    <scope>NUCLEOTIDE SEQUENCE</scope>
    <source>
        <strain evidence="1">HHB10654</strain>
    </source>
</reference>
<organism evidence="1 2">
    <name type="scientific">Artomyces pyxidatus</name>
    <dbReference type="NCBI Taxonomy" id="48021"/>
    <lineage>
        <taxon>Eukaryota</taxon>
        <taxon>Fungi</taxon>
        <taxon>Dikarya</taxon>
        <taxon>Basidiomycota</taxon>
        <taxon>Agaricomycotina</taxon>
        <taxon>Agaricomycetes</taxon>
        <taxon>Russulales</taxon>
        <taxon>Auriscalpiaceae</taxon>
        <taxon>Artomyces</taxon>
    </lineage>
</organism>